<feature type="transmembrane region" description="Helical" evidence="2">
    <location>
        <begin position="260"/>
        <end position="279"/>
    </location>
</feature>
<feature type="transmembrane region" description="Helical" evidence="2">
    <location>
        <begin position="451"/>
        <end position="470"/>
    </location>
</feature>
<feature type="transmembrane region" description="Helical" evidence="2">
    <location>
        <begin position="84"/>
        <end position="106"/>
    </location>
</feature>
<dbReference type="AlphaFoldDB" id="A0A2R5EUV8"/>
<evidence type="ECO:0008006" key="5">
    <source>
        <dbReference type="Google" id="ProtNLM"/>
    </source>
</evidence>
<gene>
    <name evidence="3" type="ORF">PAT3040_03443</name>
</gene>
<keyword evidence="2" id="KW-0472">Membrane</keyword>
<comment type="caution">
    <text evidence="3">The sequence shown here is derived from an EMBL/GenBank/DDBJ whole genome shotgun (WGS) entry which is preliminary data.</text>
</comment>
<dbReference type="EMBL" id="BDQX01000171">
    <property type="protein sequence ID" value="GBG08838.1"/>
    <property type="molecule type" value="Genomic_DNA"/>
</dbReference>
<evidence type="ECO:0000256" key="1">
    <source>
        <dbReference type="SAM" id="MobiDB-lite"/>
    </source>
</evidence>
<feature type="transmembrane region" description="Helical" evidence="2">
    <location>
        <begin position="177"/>
        <end position="195"/>
    </location>
</feature>
<dbReference type="Proteomes" id="UP000245202">
    <property type="component" value="Unassembled WGS sequence"/>
</dbReference>
<protein>
    <recommendedName>
        <fullName evidence="5">C4-dicarboxylate ABC transporter</fullName>
    </recommendedName>
</protein>
<feature type="transmembrane region" description="Helical" evidence="2">
    <location>
        <begin position="391"/>
        <end position="414"/>
    </location>
</feature>
<accession>A0A2R5EUV8</accession>
<reference evidence="3 4" key="1">
    <citation type="submission" date="2017-08" db="EMBL/GenBank/DDBJ databases">
        <title>Substantial Increase in Enzyme Production by Combined Drug-Resistance Mutations in Paenibacillus agaridevorans.</title>
        <authorList>
            <person name="Tanaka Y."/>
            <person name="Funane K."/>
            <person name="Hosaka T."/>
            <person name="Shiwa Y."/>
            <person name="Fujita N."/>
            <person name="Miyazaki T."/>
            <person name="Yoshikawa H."/>
            <person name="Murakami K."/>
            <person name="Kasahara K."/>
            <person name="Inaoka T."/>
            <person name="Hiraga Y."/>
            <person name="Ochi K."/>
        </authorList>
    </citation>
    <scope>NUCLEOTIDE SEQUENCE [LARGE SCALE GENOMIC DNA]</scope>
    <source>
        <strain evidence="3 4">T-3040</strain>
    </source>
</reference>
<evidence type="ECO:0000256" key="2">
    <source>
        <dbReference type="SAM" id="Phobius"/>
    </source>
</evidence>
<keyword evidence="2" id="KW-0812">Transmembrane</keyword>
<feature type="transmembrane region" description="Helical" evidence="2">
    <location>
        <begin position="285"/>
        <end position="305"/>
    </location>
</feature>
<keyword evidence="4" id="KW-1185">Reference proteome</keyword>
<keyword evidence="2" id="KW-1133">Transmembrane helix</keyword>
<proteinExistence type="predicted"/>
<feature type="transmembrane region" description="Helical" evidence="2">
    <location>
        <begin position="363"/>
        <end position="384"/>
    </location>
</feature>
<evidence type="ECO:0000313" key="4">
    <source>
        <dbReference type="Proteomes" id="UP000245202"/>
    </source>
</evidence>
<evidence type="ECO:0000313" key="3">
    <source>
        <dbReference type="EMBL" id="GBG08838.1"/>
    </source>
</evidence>
<feature type="region of interest" description="Disordered" evidence="1">
    <location>
        <begin position="230"/>
        <end position="250"/>
    </location>
</feature>
<feature type="transmembrane region" description="Helical" evidence="2">
    <location>
        <begin position="133"/>
        <end position="156"/>
    </location>
</feature>
<feature type="transmembrane region" description="Helical" evidence="2">
    <location>
        <begin position="331"/>
        <end position="351"/>
    </location>
</feature>
<name>A0A2R5EUV8_9BACL</name>
<dbReference type="RefSeq" id="WP_108993680.1">
    <property type="nucleotide sequence ID" value="NZ_BDQX01000171.1"/>
</dbReference>
<feature type="transmembrane region" description="Helical" evidence="2">
    <location>
        <begin position="54"/>
        <end position="72"/>
    </location>
</feature>
<organism evidence="3 4">
    <name type="scientific">Paenibacillus agaridevorans</name>
    <dbReference type="NCBI Taxonomy" id="171404"/>
    <lineage>
        <taxon>Bacteria</taxon>
        <taxon>Bacillati</taxon>
        <taxon>Bacillota</taxon>
        <taxon>Bacilli</taxon>
        <taxon>Bacillales</taxon>
        <taxon>Paenibacillaceae</taxon>
        <taxon>Paenibacillus</taxon>
    </lineage>
</organism>
<feature type="transmembrane region" description="Helical" evidence="2">
    <location>
        <begin position="201"/>
        <end position="219"/>
    </location>
</feature>
<feature type="transmembrane region" description="Helical" evidence="2">
    <location>
        <begin position="31"/>
        <end position="48"/>
    </location>
</feature>
<sequence length="472" mass="49986">MSQATKTAMERTVVLSIAAVYTVQQLTGLKGLQALLGVLVFAAIGLLLPKLKGMTLWLSSSFLLIGAILMFVRGADAAEWFQAAGINVTIVTLFLFAPLFGIPVRLPEYVAGLKRLIDASARSRTALLTGTQLLTQVLGVFLNVGAIPVVYGMVFVRPQPVLSRLLAGALNRGFAGAIFWSPYFAAMTIITTMLGLSWSSILPYALGLAVLSLLVSMLANRRELKELAGSASMEAEEQGGETVPFAGQDGRKTDEASAAAFPKGLVLYLALTMAAILLLERMVPLPMVMLICFSAVVLPLLWCVFRRSAGVYADGLKHHLSVTFPALQKEITLFLAAGFFSGAIGATGFGAELPAWLGHIPLPVSLTFSAFTVLLIAGTSLIGLHPIVPVTILAGGIVPESVGISGVYFAVLLLGSWGLSNPISPATAVNNLLAGLTGRTPFQMASDNYRFASWMALLMLLYLAMVGWLVPG</sequence>